<comment type="caution">
    <text evidence="10">The sequence shown here is derived from an EMBL/GenBank/DDBJ whole genome shotgun (WGS) entry which is preliminary data.</text>
</comment>
<proteinExistence type="inferred from homology"/>
<feature type="transmembrane region" description="Helical" evidence="8">
    <location>
        <begin position="735"/>
        <end position="759"/>
    </location>
</feature>
<evidence type="ECO:0000256" key="8">
    <source>
        <dbReference type="SAM" id="Phobius"/>
    </source>
</evidence>
<dbReference type="InterPro" id="IPR003838">
    <property type="entry name" value="ABC3_permease_C"/>
</dbReference>
<gene>
    <name evidence="10" type="ORF">KGA66_08915</name>
</gene>
<comment type="similarity">
    <text evidence="6">Belongs to the ABC-4 integral membrane protein family.</text>
</comment>
<organism evidence="10 11">
    <name type="scientific">Actinocrinis puniceicyclus</name>
    <dbReference type="NCBI Taxonomy" id="977794"/>
    <lineage>
        <taxon>Bacteria</taxon>
        <taxon>Bacillati</taxon>
        <taxon>Actinomycetota</taxon>
        <taxon>Actinomycetes</taxon>
        <taxon>Catenulisporales</taxon>
        <taxon>Actinospicaceae</taxon>
        <taxon>Actinocrinis</taxon>
    </lineage>
</organism>
<dbReference type="AlphaFoldDB" id="A0A8J7WNQ7"/>
<evidence type="ECO:0000256" key="5">
    <source>
        <dbReference type="ARBA" id="ARBA00023136"/>
    </source>
</evidence>
<evidence type="ECO:0000256" key="1">
    <source>
        <dbReference type="ARBA" id="ARBA00004651"/>
    </source>
</evidence>
<sequence length="824" mass="83209">MSRGRRGSAGAAVRAGDVPGREAPRARRGRGGALGRVVRAGVARRKVQTLVMVLSTMMAVTATVLAGALLTASRAPFEHAFAQQNGAHLALQIDGSKASAAQVAATAHLPGVIASGGPYPQVTIDHGTGDAGQFGTMDLPPLTVVERPGPGGPLDDLALTSGRWATAPGEIVLSSDFFGPQPTLGMKLSFPDLSGGAVLTVVGAAKSVTGTADGWVVPGQIAALRPGAAAPAYQMLYRFAAAGTDAQVNADRAAVAARLPGAAVTGALSWLTAKLNAERGNAPFVPFIVAFGVLGLVMAVIIIGNVVSGAVGASLRRIGVLKALGFTPAQVVRAYIAQALIPSAFGIGFGVLFGNLLAVPLLRKTDLVIGTASLSVAAWVDIAAPVGVVALVALTAFAPALRAGRLRAVDAIAIGRSPTAGRGRTVRRLLGRAPLPRAFSLGLGAPFARPGRALAVAAAVVFGATAVTFALGLVSSFQQIQVGLSRDGASQVSVDFAGGRGGKSVMHVAPVGGAPAAPDPATVAAAIAAQPGTRSYYGVGSTQAAVSGLSGATTVRLLQGSAAAYSSPIISGSWFTGPDQAVVPTRFLQATGASVGSTITLTDNGVKVPVRIVGEVFYLREGGTDVITDLRTLSAVDPSAHVGNYEVKLKPGTDPAQYVRSLNKVLHPVGADAQDNALDRHDSTLPILDGLIAILTAMLATVAGLAVLNAAVLETRERVHDLGVYKSVGMTPRQTITLVLGSVVLIGLIGGAVGVPAGVAVHRYVLPVMAHAAATNVPQSYLAVYGHTEMVLLGLGGPAIAILGALLPASWAARTRTATALRTE</sequence>
<dbReference type="InterPro" id="IPR050250">
    <property type="entry name" value="Macrolide_Exporter_MacB"/>
</dbReference>
<name>A0A8J7WNQ7_9ACTN</name>
<feature type="transmembrane region" description="Helical" evidence="8">
    <location>
        <begin position="284"/>
        <end position="313"/>
    </location>
</feature>
<feature type="transmembrane region" description="Helical" evidence="8">
    <location>
        <begin position="49"/>
        <end position="70"/>
    </location>
</feature>
<evidence type="ECO:0000259" key="9">
    <source>
        <dbReference type="Pfam" id="PF02687"/>
    </source>
</evidence>
<comment type="subcellular location">
    <subcellularLocation>
        <location evidence="1">Cell membrane</location>
        <topology evidence="1">Multi-pass membrane protein</topology>
    </subcellularLocation>
</comment>
<dbReference type="GO" id="GO:0022857">
    <property type="term" value="F:transmembrane transporter activity"/>
    <property type="evidence" value="ECO:0007669"/>
    <property type="project" value="TreeGrafter"/>
</dbReference>
<dbReference type="PRINTS" id="PR00173">
    <property type="entry name" value="EDTRNSPORT"/>
</dbReference>
<evidence type="ECO:0000313" key="10">
    <source>
        <dbReference type="EMBL" id="MBS2963164.1"/>
    </source>
</evidence>
<feature type="transmembrane region" description="Helical" evidence="8">
    <location>
        <begin position="790"/>
        <end position="813"/>
    </location>
</feature>
<dbReference type="Pfam" id="PF02687">
    <property type="entry name" value="FtsX"/>
    <property type="match status" value="2"/>
</dbReference>
<evidence type="ECO:0000256" key="3">
    <source>
        <dbReference type="ARBA" id="ARBA00022692"/>
    </source>
</evidence>
<dbReference type="PANTHER" id="PTHR30572:SF4">
    <property type="entry name" value="ABC TRANSPORTER PERMEASE YTRF"/>
    <property type="match status" value="1"/>
</dbReference>
<dbReference type="PANTHER" id="PTHR30572">
    <property type="entry name" value="MEMBRANE COMPONENT OF TRANSPORTER-RELATED"/>
    <property type="match status" value="1"/>
</dbReference>
<feature type="domain" description="ABC3 transporter permease C-terminal" evidence="9">
    <location>
        <begin position="290"/>
        <end position="405"/>
    </location>
</feature>
<keyword evidence="2" id="KW-1003">Cell membrane</keyword>
<dbReference type="GO" id="GO:0005886">
    <property type="term" value="C:plasma membrane"/>
    <property type="evidence" value="ECO:0007669"/>
    <property type="project" value="UniProtKB-SubCell"/>
</dbReference>
<feature type="transmembrane region" description="Helical" evidence="8">
    <location>
        <begin position="334"/>
        <end position="356"/>
    </location>
</feature>
<feature type="domain" description="ABC3 transporter permease C-terminal" evidence="9">
    <location>
        <begin position="694"/>
        <end position="810"/>
    </location>
</feature>
<feature type="transmembrane region" description="Helical" evidence="8">
    <location>
        <begin position="376"/>
        <end position="397"/>
    </location>
</feature>
<dbReference type="EMBL" id="JAGSXH010000021">
    <property type="protein sequence ID" value="MBS2963164.1"/>
    <property type="molecule type" value="Genomic_DNA"/>
</dbReference>
<keyword evidence="11" id="KW-1185">Reference proteome</keyword>
<feature type="compositionally biased region" description="Low complexity" evidence="7">
    <location>
        <begin position="7"/>
        <end position="18"/>
    </location>
</feature>
<keyword evidence="5 8" id="KW-0472">Membrane</keyword>
<feature type="transmembrane region" description="Helical" evidence="8">
    <location>
        <begin position="453"/>
        <end position="474"/>
    </location>
</feature>
<accession>A0A8J7WNQ7</accession>
<keyword evidence="4 8" id="KW-1133">Transmembrane helix</keyword>
<evidence type="ECO:0000256" key="6">
    <source>
        <dbReference type="ARBA" id="ARBA00038076"/>
    </source>
</evidence>
<feature type="region of interest" description="Disordered" evidence="7">
    <location>
        <begin position="1"/>
        <end position="30"/>
    </location>
</feature>
<dbReference type="Proteomes" id="UP000677913">
    <property type="component" value="Unassembled WGS sequence"/>
</dbReference>
<evidence type="ECO:0000313" key="11">
    <source>
        <dbReference type="Proteomes" id="UP000677913"/>
    </source>
</evidence>
<evidence type="ECO:0000256" key="7">
    <source>
        <dbReference type="SAM" id="MobiDB-lite"/>
    </source>
</evidence>
<protein>
    <submittedName>
        <fullName evidence="10">FtsX-like permease family protein</fullName>
    </submittedName>
</protein>
<reference evidence="10" key="1">
    <citation type="submission" date="2021-04" db="EMBL/GenBank/DDBJ databases">
        <title>Genome based classification of Actinospica acidithermotolerans sp. nov., an actinobacterium isolated from an Indonesian hot spring.</title>
        <authorList>
            <person name="Kusuma A.B."/>
            <person name="Putra K.E."/>
            <person name="Nafisah S."/>
            <person name="Loh J."/>
            <person name="Nouioui I."/>
            <person name="Goodfellow M."/>
        </authorList>
    </citation>
    <scope>NUCLEOTIDE SEQUENCE</scope>
    <source>
        <strain evidence="10">DSM 45618</strain>
    </source>
</reference>
<dbReference type="RefSeq" id="WP_211466595.1">
    <property type="nucleotide sequence ID" value="NZ_JAGSXH010000021.1"/>
</dbReference>
<keyword evidence="3 8" id="KW-0812">Transmembrane</keyword>
<evidence type="ECO:0000256" key="2">
    <source>
        <dbReference type="ARBA" id="ARBA00022475"/>
    </source>
</evidence>
<feature type="transmembrane region" description="Helical" evidence="8">
    <location>
        <begin position="690"/>
        <end position="714"/>
    </location>
</feature>
<evidence type="ECO:0000256" key="4">
    <source>
        <dbReference type="ARBA" id="ARBA00022989"/>
    </source>
</evidence>